<dbReference type="SUPFAM" id="SSF141868">
    <property type="entry name" value="EAL domain-like"/>
    <property type="match status" value="1"/>
</dbReference>
<dbReference type="Pfam" id="PF00563">
    <property type="entry name" value="EAL"/>
    <property type="match status" value="1"/>
</dbReference>
<dbReference type="GO" id="GO:0071111">
    <property type="term" value="F:cyclic-guanylate-specific phosphodiesterase activity"/>
    <property type="evidence" value="ECO:0007669"/>
    <property type="project" value="InterPro"/>
</dbReference>
<dbReference type="InterPro" id="IPR035919">
    <property type="entry name" value="EAL_sf"/>
</dbReference>
<name>A0A1H0P8W7_9BACI</name>
<dbReference type="PANTHER" id="PTHR33121">
    <property type="entry name" value="CYCLIC DI-GMP PHOSPHODIESTERASE PDEF"/>
    <property type="match status" value="1"/>
</dbReference>
<dbReference type="EMBL" id="FNJU01000001">
    <property type="protein sequence ID" value="SDP01128.1"/>
    <property type="molecule type" value="Genomic_DNA"/>
</dbReference>
<sequence length="346" mass="39830">MFHTNPCVECGIPMVIHDTGYILIKGNSVSTLFDQMNIEYEVKQDKVIYYYSSRDVLKTLMDNLFHHVDNMSHFQASIHQSKDSLKYNLIPLLHLYERIVNERIVTFIQKGEFISYIQPIIDLNKHHQLYGYESLLRSADPSENIYPSEIFSVAEKTGLKSMLDQRAREEAIKSRLNKISPGVKSFINFLPSTIYNPEYCLRHTFAIVEKYNVNPSDLVFEVVETEKIDDVEHLKNILRTYKNSGMKVALDDVGAGYSTINMLTELKPDYVKIDREYISFCDQDSRKQAFLDQVISITKQLGIIVLGEGIERKEELDYCKHIGMDLAQGYYIGKPSPEAANIPSMI</sequence>
<organism evidence="2 3">
    <name type="scientific">Litchfieldia salsa</name>
    <dbReference type="NCBI Taxonomy" id="930152"/>
    <lineage>
        <taxon>Bacteria</taxon>
        <taxon>Bacillati</taxon>
        <taxon>Bacillota</taxon>
        <taxon>Bacilli</taxon>
        <taxon>Bacillales</taxon>
        <taxon>Bacillaceae</taxon>
        <taxon>Litchfieldia</taxon>
    </lineage>
</organism>
<dbReference type="InterPro" id="IPR050706">
    <property type="entry name" value="Cyclic-di-GMP_PDE-like"/>
</dbReference>
<evidence type="ECO:0000313" key="2">
    <source>
        <dbReference type="EMBL" id="SDP01128.1"/>
    </source>
</evidence>
<protein>
    <submittedName>
        <fullName evidence="2">EAL domain, c-di-GMP-specific phosphodiesterase class I (Or its enzymatically inactive variant)</fullName>
    </submittedName>
</protein>
<dbReference type="InterPro" id="IPR001633">
    <property type="entry name" value="EAL_dom"/>
</dbReference>
<dbReference type="Gene3D" id="3.20.20.450">
    <property type="entry name" value="EAL domain"/>
    <property type="match status" value="1"/>
</dbReference>
<evidence type="ECO:0000313" key="3">
    <source>
        <dbReference type="Proteomes" id="UP000199159"/>
    </source>
</evidence>
<keyword evidence="3" id="KW-1185">Reference proteome</keyword>
<dbReference type="Proteomes" id="UP000199159">
    <property type="component" value="Unassembled WGS sequence"/>
</dbReference>
<evidence type="ECO:0000259" key="1">
    <source>
        <dbReference type="PROSITE" id="PS50883"/>
    </source>
</evidence>
<dbReference type="CDD" id="cd01948">
    <property type="entry name" value="EAL"/>
    <property type="match status" value="1"/>
</dbReference>
<dbReference type="OrthoDB" id="581425at2"/>
<dbReference type="AlphaFoldDB" id="A0A1H0P8W7"/>
<feature type="domain" description="EAL" evidence="1">
    <location>
        <begin position="97"/>
        <end position="346"/>
    </location>
</feature>
<dbReference type="STRING" id="930152.SAMN05216565_101199"/>
<dbReference type="PANTHER" id="PTHR33121:SF15">
    <property type="entry name" value="BLUE LIGHT- AND TEMPERATURE-REGULATED ANTIREPRESSOR BLUF"/>
    <property type="match status" value="1"/>
</dbReference>
<dbReference type="PROSITE" id="PS50883">
    <property type="entry name" value="EAL"/>
    <property type="match status" value="1"/>
</dbReference>
<dbReference type="SMART" id="SM00052">
    <property type="entry name" value="EAL"/>
    <property type="match status" value="1"/>
</dbReference>
<proteinExistence type="predicted"/>
<accession>A0A1H0P8W7</accession>
<gene>
    <name evidence="2" type="ORF">SAMN05216565_101199</name>
</gene>
<dbReference type="RefSeq" id="WP_090849268.1">
    <property type="nucleotide sequence ID" value="NZ_FNJU01000001.1"/>
</dbReference>
<reference evidence="3" key="1">
    <citation type="submission" date="2016-10" db="EMBL/GenBank/DDBJ databases">
        <authorList>
            <person name="Varghese N."/>
            <person name="Submissions S."/>
        </authorList>
    </citation>
    <scope>NUCLEOTIDE SEQUENCE [LARGE SCALE GENOMIC DNA]</scope>
    <source>
        <strain evidence="3">IBRC-M10078</strain>
    </source>
</reference>